<evidence type="ECO:0000256" key="1">
    <source>
        <dbReference type="PROSITE-ProRule" id="PRU01360"/>
    </source>
</evidence>
<dbReference type="Proteomes" id="UP000192756">
    <property type="component" value="Unassembled WGS sequence"/>
</dbReference>
<evidence type="ECO:0000313" key="4">
    <source>
        <dbReference type="Proteomes" id="UP000192756"/>
    </source>
</evidence>
<keyword evidence="4" id="KW-1185">Reference proteome</keyword>
<keyword evidence="1" id="KW-1134">Transmembrane beta strand</keyword>
<dbReference type="InterPro" id="IPR023996">
    <property type="entry name" value="TonB-dep_OMP_SusC/RagA"/>
</dbReference>
<protein>
    <submittedName>
        <fullName evidence="3">TonB-linked outer membrane protein, SusC/RagA family</fullName>
    </submittedName>
</protein>
<keyword evidence="1" id="KW-0472">Membrane</keyword>
<reference evidence="4" key="1">
    <citation type="submission" date="2017-04" db="EMBL/GenBank/DDBJ databases">
        <authorList>
            <person name="Varghese N."/>
            <person name="Submissions S."/>
        </authorList>
    </citation>
    <scope>NUCLEOTIDE SEQUENCE [LARGE SCALE GENOMIC DNA]</scope>
    <source>
        <strain evidence="4">DSM 12126</strain>
    </source>
</reference>
<dbReference type="InterPro" id="IPR023997">
    <property type="entry name" value="TonB-dep_OMP_SusC/RagA_CS"/>
</dbReference>
<dbReference type="FunFam" id="2.170.130.10:FF:000003">
    <property type="entry name" value="SusC/RagA family TonB-linked outer membrane protein"/>
    <property type="match status" value="1"/>
</dbReference>
<organism evidence="3 4">
    <name type="scientific">Pedobacter africanus</name>
    <dbReference type="NCBI Taxonomy" id="151894"/>
    <lineage>
        <taxon>Bacteria</taxon>
        <taxon>Pseudomonadati</taxon>
        <taxon>Bacteroidota</taxon>
        <taxon>Sphingobacteriia</taxon>
        <taxon>Sphingobacteriales</taxon>
        <taxon>Sphingobacteriaceae</taxon>
        <taxon>Pedobacter</taxon>
    </lineage>
</organism>
<dbReference type="STRING" id="151894.SAMN04488524_2939"/>
<accession>A0A1W2CK73</accession>
<dbReference type="InterPro" id="IPR039426">
    <property type="entry name" value="TonB-dep_rcpt-like"/>
</dbReference>
<gene>
    <name evidence="3" type="ORF">SAMN04488524_2939</name>
</gene>
<dbReference type="SUPFAM" id="SSF49464">
    <property type="entry name" value="Carboxypeptidase regulatory domain-like"/>
    <property type="match status" value="1"/>
</dbReference>
<dbReference type="NCBIfam" id="TIGR04057">
    <property type="entry name" value="SusC_RagA_signa"/>
    <property type="match status" value="1"/>
</dbReference>
<dbReference type="InterPro" id="IPR037066">
    <property type="entry name" value="Plug_dom_sf"/>
</dbReference>
<evidence type="ECO:0000259" key="2">
    <source>
        <dbReference type="Pfam" id="PF07715"/>
    </source>
</evidence>
<dbReference type="Gene3D" id="2.60.40.1120">
    <property type="entry name" value="Carboxypeptidase-like, regulatory domain"/>
    <property type="match status" value="1"/>
</dbReference>
<dbReference type="GO" id="GO:0009279">
    <property type="term" value="C:cell outer membrane"/>
    <property type="evidence" value="ECO:0007669"/>
    <property type="project" value="UniProtKB-SubCell"/>
</dbReference>
<evidence type="ECO:0000313" key="3">
    <source>
        <dbReference type="EMBL" id="SMC85639.1"/>
    </source>
</evidence>
<comment type="subcellular location">
    <subcellularLocation>
        <location evidence="1">Cell outer membrane</location>
        <topology evidence="1">Multi-pass membrane protein</topology>
    </subcellularLocation>
</comment>
<dbReference type="Gene3D" id="2.170.130.10">
    <property type="entry name" value="TonB-dependent receptor, plug domain"/>
    <property type="match status" value="1"/>
</dbReference>
<feature type="domain" description="TonB-dependent receptor plug" evidence="2">
    <location>
        <begin position="234"/>
        <end position="331"/>
    </location>
</feature>
<keyword evidence="1" id="KW-0813">Transport</keyword>
<name>A0A1W2CK73_9SPHI</name>
<dbReference type="NCBIfam" id="TIGR04056">
    <property type="entry name" value="OMP_RagA_SusC"/>
    <property type="match status" value="1"/>
</dbReference>
<dbReference type="Pfam" id="PF13715">
    <property type="entry name" value="CarbopepD_reg_2"/>
    <property type="match status" value="1"/>
</dbReference>
<dbReference type="Pfam" id="PF07715">
    <property type="entry name" value="Plug"/>
    <property type="match status" value="1"/>
</dbReference>
<keyword evidence="1" id="KW-0812">Transmembrane</keyword>
<dbReference type="InterPro" id="IPR008969">
    <property type="entry name" value="CarboxyPept-like_regulatory"/>
</dbReference>
<dbReference type="PROSITE" id="PS52016">
    <property type="entry name" value="TONB_DEPENDENT_REC_3"/>
    <property type="match status" value="1"/>
</dbReference>
<dbReference type="Gene3D" id="3.55.50.30">
    <property type="match status" value="1"/>
</dbReference>
<sequence length="1129" mass="124934">MKIYLSGLYRSLCMNKKILLAMKLTIILLISALLQVSAASIAQRKITLNVSNMPLNNVLKAIHKQSGYNIIILSTDMDKIKPLTLSLKAVTLEDALEKVLAKGPLTFTLMGKSIVVKEKPAEPIYRLKTNAKPLKISGTVKDELANPIPGVSVKVKGEQNGTVTNNAGKYTIEVEPTDTLEFSFIGYKKQTVPVRNRVDLNITLEPEEGSLAEVAVVGFGRQKKASLVGAQVTLKPEELKLPVRDLTSAIAGRLAGVVAYQRGGAPGADGADIFIRGIATFASSPQTPLLVVDGVPDRSINNIDPEDVESFTVLKDASATAVYGTRGANGVIIIITKKGKAGKPTINAEANQGASKFTELPKFLDAPSFMNLYNEGLTMRGRTPLYTEERIAKHTSGEDPDLYPNVNWYNTLFNKYGRNNRFSLNVRGGSETSNYYISAGYYGEVGMFKRDEVQSYNSTLKLDRFNFTSNVGVNITGTTKLDFGINGYITNVNQPGYGVNELFALATSSAPHIIPAKYSNGLWPQLPGTLPSPFMALTQSGVTNTYNNAVRSNLKVVQDMNFITQGLNLSALFAFDVNVTNNLDRIRTLQTYFASGRDADGNLITAISTPGTANLGFAYSRYGDRRFYNEFSLNYSRKFGDHDVSGLALFNQSDYSDARANVTDYKGAIPYRQRNLVGRGTYGYKDRYFVEANFSYSGSDNFIPSKRYGFFPSIGAGWIVSNEEFFESLKGIFSHFKLRYTYGKSGNAAVTSSALRFLYLTTIGNSGYDYTFGEPGATRNYAGFGESRIGGDVKWESSYRQNLGIEMNFLKDDLQLIVELFNEKRRGILLPNYVIPYNSGFTIGNIPYNNIGATGNKGIDATLNYTRNFSKDNFFSFRGTFNYNKNLAEFDGLPPWRYDYLNRIGQPISQRFGYIATGLFKDQDEIDNAAVQTGDVRPGDIRYKDLNGDGIINSNDQTAIGYGAVPRIVYGLNLGGGFKKFDISLFFQGAALVDFSYASGFGTTPFSQGPSYGNVYTTINDRWTPENPNPNAFYPRLSTNQDITTNYNTSTWWIKRADYIRLKSAEIGYTFDNKLLQKAAIKRLRIFANGTNLLTFSKWKFWDPELGDGRGATYPNITTYNIGLRANFQ</sequence>
<keyword evidence="1" id="KW-0998">Cell outer membrane</keyword>
<dbReference type="AlphaFoldDB" id="A0A1W2CK73"/>
<comment type="similarity">
    <text evidence="1">Belongs to the TonB-dependent receptor family.</text>
</comment>
<dbReference type="EMBL" id="FWXT01000002">
    <property type="protein sequence ID" value="SMC85639.1"/>
    <property type="molecule type" value="Genomic_DNA"/>
</dbReference>
<proteinExistence type="inferred from homology"/>
<dbReference type="SUPFAM" id="SSF56935">
    <property type="entry name" value="Porins"/>
    <property type="match status" value="1"/>
</dbReference>
<dbReference type="InterPro" id="IPR012910">
    <property type="entry name" value="Plug_dom"/>
</dbReference>